<accession>A0A1I5C682</accession>
<dbReference type="SUPFAM" id="SSF56801">
    <property type="entry name" value="Acetyl-CoA synthetase-like"/>
    <property type="match status" value="1"/>
</dbReference>
<dbReference type="Proteomes" id="UP000183413">
    <property type="component" value="Unassembled WGS sequence"/>
</dbReference>
<feature type="domain" description="AMP-dependent synthetase/ligase" evidence="4">
    <location>
        <begin position="16"/>
        <end position="100"/>
    </location>
</feature>
<sequence length="303" mass="31980">MSAHDGGAATPAELLRRRVGDDPSRPLVTFYDDARGERVELSARTFDNWVAKTANFLVDGLAAEPGTRVVLVLPPHWQTAVWLMACWSAGLVAEPLDPDAVRRDGAERSRAEPIAGSAPYQRGGTTPHTPRNGPYIVAAAQEVLDEVTADDVLAGGAEEIVGLSLHALGGPLAACPPGVTDYAAEVRAYGDRFTPGPEVTPETPAMSVTKATFTAGELVTSAREAAAKWELDARDRLLVDMSFATLDGVLTGLLAPLASGASVIIQRNFDKATLDRRLTVEHVTVVAGPPGPNDESGSPYRLP</sequence>
<gene>
    <name evidence="5" type="ORF">SAMN04489713_103153</name>
</gene>
<dbReference type="GO" id="GO:0031956">
    <property type="term" value="F:medium-chain fatty acid-CoA ligase activity"/>
    <property type="evidence" value="ECO:0007669"/>
    <property type="project" value="TreeGrafter"/>
</dbReference>
<dbReference type="Gene3D" id="3.40.50.12780">
    <property type="entry name" value="N-terminal domain of ligase-like"/>
    <property type="match status" value="1"/>
</dbReference>
<dbReference type="eggNOG" id="COG0318">
    <property type="taxonomic scope" value="Bacteria"/>
</dbReference>
<proteinExistence type="inferred from homology"/>
<dbReference type="InterPro" id="IPR000873">
    <property type="entry name" value="AMP-dep_synth/lig_dom"/>
</dbReference>
<dbReference type="PANTHER" id="PTHR43201:SF5">
    <property type="entry name" value="MEDIUM-CHAIN ACYL-COA LIGASE ACSF2, MITOCHONDRIAL"/>
    <property type="match status" value="1"/>
</dbReference>
<evidence type="ECO:0000259" key="4">
    <source>
        <dbReference type="Pfam" id="PF00501"/>
    </source>
</evidence>
<evidence type="ECO:0000256" key="1">
    <source>
        <dbReference type="ARBA" id="ARBA00006432"/>
    </source>
</evidence>
<dbReference type="InterPro" id="IPR017523">
    <property type="entry name" value="Rv3268"/>
</dbReference>
<dbReference type="AlphaFoldDB" id="A0A1I5C682"/>
<dbReference type="STRING" id="1993.SAMN04489713_103153"/>
<feature type="region of interest" description="Disordered" evidence="3">
    <location>
        <begin position="106"/>
        <end position="131"/>
    </location>
</feature>
<evidence type="ECO:0000256" key="3">
    <source>
        <dbReference type="SAM" id="MobiDB-lite"/>
    </source>
</evidence>
<dbReference type="InterPro" id="IPR042099">
    <property type="entry name" value="ANL_N_sf"/>
</dbReference>
<evidence type="ECO:0000256" key="2">
    <source>
        <dbReference type="ARBA" id="ARBA00022598"/>
    </source>
</evidence>
<reference evidence="5 6" key="1">
    <citation type="submission" date="2016-10" db="EMBL/GenBank/DDBJ databases">
        <authorList>
            <person name="de Groot N.N."/>
        </authorList>
    </citation>
    <scope>NUCLEOTIDE SEQUENCE [LARGE SCALE GENOMIC DNA]</scope>
    <source>
        <strain evidence="5 6">DSM 43067</strain>
    </source>
</reference>
<organism evidence="5 6">
    <name type="scientific">Actinomadura madurae</name>
    <dbReference type="NCBI Taxonomy" id="1993"/>
    <lineage>
        <taxon>Bacteria</taxon>
        <taxon>Bacillati</taxon>
        <taxon>Actinomycetota</taxon>
        <taxon>Actinomycetes</taxon>
        <taxon>Streptosporangiales</taxon>
        <taxon>Thermomonosporaceae</taxon>
        <taxon>Actinomadura</taxon>
    </lineage>
</organism>
<evidence type="ECO:0000313" key="6">
    <source>
        <dbReference type="Proteomes" id="UP000183413"/>
    </source>
</evidence>
<name>A0A1I5C682_9ACTN</name>
<dbReference type="RefSeq" id="WP_075020702.1">
    <property type="nucleotide sequence ID" value="NZ_FOVH01000003.1"/>
</dbReference>
<dbReference type="NCBIfam" id="TIGR03089">
    <property type="entry name" value="TIGR03089 family protein"/>
    <property type="match status" value="1"/>
</dbReference>
<keyword evidence="2" id="KW-0436">Ligase</keyword>
<evidence type="ECO:0000313" key="5">
    <source>
        <dbReference type="EMBL" id="SFN82354.1"/>
    </source>
</evidence>
<dbReference type="Pfam" id="PF00501">
    <property type="entry name" value="AMP-binding"/>
    <property type="match status" value="1"/>
</dbReference>
<comment type="similarity">
    <text evidence="1">Belongs to the ATP-dependent AMP-binding enzyme family.</text>
</comment>
<dbReference type="EMBL" id="FOVH01000003">
    <property type="protein sequence ID" value="SFN82354.1"/>
    <property type="molecule type" value="Genomic_DNA"/>
</dbReference>
<protein>
    <submittedName>
        <fullName evidence="5">TIGR03089 family protein</fullName>
    </submittedName>
</protein>
<dbReference type="GO" id="GO:0006631">
    <property type="term" value="P:fatty acid metabolic process"/>
    <property type="evidence" value="ECO:0007669"/>
    <property type="project" value="TreeGrafter"/>
</dbReference>
<dbReference type="InParanoid" id="A0A1I5C682"/>
<dbReference type="PANTHER" id="PTHR43201">
    <property type="entry name" value="ACYL-COA SYNTHETASE"/>
    <property type="match status" value="1"/>
</dbReference>
<keyword evidence="6" id="KW-1185">Reference proteome</keyword>